<evidence type="ECO:0000259" key="7">
    <source>
        <dbReference type="PROSITE" id="PS00715"/>
    </source>
</evidence>
<feature type="region of interest" description="Disordered" evidence="6">
    <location>
        <begin position="163"/>
        <end position="196"/>
    </location>
</feature>
<keyword evidence="5" id="KW-0804">Transcription</keyword>
<dbReference type="InterPro" id="IPR050239">
    <property type="entry name" value="Sigma-70_RNA_pol_init_factors"/>
</dbReference>
<keyword evidence="2" id="KW-0805">Transcription regulation</keyword>
<dbReference type="InterPro" id="IPR014284">
    <property type="entry name" value="RNA_pol_sigma-70_dom"/>
</dbReference>
<keyword evidence="4" id="KW-0238">DNA-binding</keyword>
<dbReference type="GO" id="GO:0016987">
    <property type="term" value="F:sigma factor activity"/>
    <property type="evidence" value="ECO:0007669"/>
    <property type="project" value="UniProtKB-KW"/>
</dbReference>
<evidence type="ECO:0000256" key="6">
    <source>
        <dbReference type="SAM" id="MobiDB-lite"/>
    </source>
</evidence>
<dbReference type="InterPro" id="IPR013324">
    <property type="entry name" value="RNA_pol_sigma_r3/r4-like"/>
</dbReference>
<dbReference type="GO" id="GO:0006352">
    <property type="term" value="P:DNA-templated transcription initiation"/>
    <property type="evidence" value="ECO:0007669"/>
    <property type="project" value="InterPro"/>
</dbReference>
<evidence type="ECO:0000256" key="4">
    <source>
        <dbReference type="ARBA" id="ARBA00023125"/>
    </source>
</evidence>
<dbReference type="InterPro" id="IPR013325">
    <property type="entry name" value="RNA_pol_sigma_r2"/>
</dbReference>
<organism evidence="8 9">
    <name type="scientific">Triparma columacea</name>
    <dbReference type="NCBI Taxonomy" id="722753"/>
    <lineage>
        <taxon>Eukaryota</taxon>
        <taxon>Sar</taxon>
        <taxon>Stramenopiles</taxon>
        <taxon>Ochrophyta</taxon>
        <taxon>Bolidophyceae</taxon>
        <taxon>Parmales</taxon>
        <taxon>Triparmaceae</taxon>
        <taxon>Triparma</taxon>
    </lineage>
</organism>
<dbReference type="PROSITE" id="PS00715">
    <property type="entry name" value="SIGMA70_1"/>
    <property type="match status" value="1"/>
</dbReference>
<feature type="region of interest" description="Disordered" evidence="6">
    <location>
        <begin position="1"/>
        <end position="66"/>
    </location>
</feature>
<accession>A0A9W7LB84</accession>
<dbReference type="NCBIfam" id="TIGR02937">
    <property type="entry name" value="sigma70-ECF"/>
    <property type="match status" value="1"/>
</dbReference>
<dbReference type="AlphaFoldDB" id="A0A9W7LB84"/>
<sequence length="483" mass="54130">MALKALDYATDSTADSEANWSTTSSLLPLKPPSSRTQDTTTPSDNTTPPSPTSSEGDAGRLLGDGDSLTTVAPKNGKYKVTEQNPYFQSAALLTTSEEIVLGKQIQTFIQYQKRYLKLENKGFIDRSSASESVFRTWGKACGYWDASAEDGWREGLEEFVPSVFNKNSGPGGQRDGRRRSASLSIGKPGDNDEEEIEEWGKVRKGGRKEFIEVMRAGRDARQRMIESNMRLVISISRKYTIYGVSQSDLIQEGSLGLVRAAEKYDPGLGFKFSTYASWWIQQAVFLCIAYQSRTIRLPVHIHNLLSRIKKVRTEILSEGLTVTDELVASRIGMDVAKLGDVMKLTRKSISLDIMKFQNNNKRDDNNNLSILDTIPEKGPQGLVGEDGIDRSFLKKDLQNMMKNLSDDERNVINLRYGIDDGRFRPVSQVADLCKRDKSWVRGMECRALRKLRRPWYEEKLKDHQDAVEGIEAAGGGEWGADII</sequence>
<dbReference type="PANTHER" id="PTHR30603:SF47">
    <property type="entry name" value="RNA POLYMERASE SIGMA FACTOR SIGD, CHLOROPLASTIC"/>
    <property type="match status" value="1"/>
</dbReference>
<dbReference type="InterPro" id="IPR007627">
    <property type="entry name" value="RNA_pol_sigma70_r2"/>
</dbReference>
<dbReference type="PRINTS" id="PR00046">
    <property type="entry name" value="SIGMA70FCT"/>
</dbReference>
<dbReference type="Pfam" id="PF04542">
    <property type="entry name" value="Sigma70_r2"/>
    <property type="match status" value="1"/>
</dbReference>
<evidence type="ECO:0000256" key="3">
    <source>
        <dbReference type="ARBA" id="ARBA00023082"/>
    </source>
</evidence>
<dbReference type="Gene3D" id="1.10.601.10">
    <property type="entry name" value="RNA Polymerase Primary Sigma Factor"/>
    <property type="match status" value="1"/>
</dbReference>
<dbReference type="OrthoDB" id="198381at2759"/>
<protein>
    <recommendedName>
        <fullName evidence="7">RNA polymerase sigma-70 domain-containing protein</fullName>
    </recommendedName>
</protein>
<dbReference type="SUPFAM" id="SSF88659">
    <property type="entry name" value="Sigma3 and sigma4 domains of RNA polymerase sigma factors"/>
    <property type="match status" value="1"/>
</dbReference>
<reference evidence="9" key="1">
    <citation type="journal article" date="2023" name="Commun. Biol.">
        <title>Genome analysis of Parmales, the sister group of diatoms, reveals the evolutionary specialization of diatoms from phago-mixotrophs to photoautotrophs.</title>
        <authorList>
            <person name="Ban H."/>
            <person name="Sato S."/>
            <person name="Yoshikawa S."/>
            <person name="Yamada K."/>
            <person name="Nakamura Y."/>
            <person name="Ichinomiya M."/>
            <person name="Sato N."/>
            <person name="Blanc-Mathieu R."/>
            <person name="Endo H."/>
            <person name="Kuwata A."/>
            <person name="Ogata H."/>
        </authorList>
    </citation>
    <scope>NUCLEOTIDE SEQUENCE [LARGE SCALE GENOMIC DNA]</scope>
</reference>
<dbReference type="PANTHER" id="PTHR30603">
    <property type="entry name" value="RNA POLYMERASE SIGMA FACTOR RPO"/>
    <property type="match status" value="1"/>
</dbReference>
<evidence type="ECO:0000256" key="5">
    <source>
        <dbReference type="ARBA" id="ARBA00023163"/>
    </source>
</evidence>
<evidence type="ECO:0000313" key="9">
    <source>
        <dbReference type="Proteomes" id="UP001165065"/>
    </source>
</evidence>
<gene>
    <name evidence="8" type="ORF">TrCOL_g2633</name>
</gene>
<keyword evidence="9" id="KW-1185">Reference proteome</keyword>
<dbReference type="GO" id="GO:0003677">
    <property type="term" value="F:DNA binding"/>
    <property type="evidence" value="ECO:0007669"/>
    <property type="project" value="UniProtKB-KW"/>
</dbReference>
<dbReference type="SUPFAM" id="SSF88946">
    <property type="entry name" value="Sigma2 domain of RNA polymerase sigma factors"/>
    <property type="match status" value="1"/>
</dbReference>
<dbReference type="Gene3D" id="1.10.10.10">
    <property type="entry name" value="Winged helix-like DNA-binding domain superfamily/Winged helix DNA-binding domain"/>
    <property type="match status" value="2"/>
</dbReference>
<name>A0A9W7LB84_9STRA</name>
<evidence type="ECO:0000256" key="1">
    <source>
        <dbReference type="ARBA" id="ARBA00007788"/>
    </source>
</evidence>
<evidence type="ECO:0000313" key="8">
    <source>
        <dbReference type="EMBL" id="GMI43257.1"/>
    </source>
</evidence>
<proteinExistence type="inferred from homology"/>
<feature type="compositionally biased region" description="Low complexity" evidence="6">
    <location>
        <begin position="21"/>
        <end position="47"/>
    </location>
</feature>
<comment type="similarity">
    <text evidence="1">Belongs to the sigma-70 factor family.</text>
</comment>
<feature type="domain" description="RNA polymerase sigma-70" evidence="7">
    <location>
        <begin position="248"/>
        <end position="261"/>
    </location>
</feature>
<keyword evidence="3" id="KW-0731">Sigma factor</keyword>
<dbReference type="Proteomes" id="UP001165065">
    <property type="component" value="Unassembled WGS sequence"/>
</dbReference>
<dbReference type="EMBL" id="BRYA01000190">
    <property type="protein sequence ID" value="GMI43257.1"/>
    <property type="molecule type" value="Genomic_DNA"/>
</dbReference>
<dbReference type="InterPro" id="IPR036388">
    <property type="entry name" value="WH-like_DNA-bd_sf"/>
</dbReference>
<dbReference type="InterPro" id="IPR000943">
    <property type="entry name" value="RNA_pol_sigma70"/>
</dbReference>
<evidence type="ECO:0000256" key="2">
    <source>
        <dbReference type="ARBA" id="ARBA00023015"/>
    </source>
</evidence>
<feature type="compositionally biased region" description="Polar residues" evidence="6">
    <location>
        <begin position="10"/>
        <end position="20"/>
    </location>
</feature>
<comment type="caution">
    <text evidence="8">The sequence shown here is derived from an EMBL/GenBank/DDBJ whole genome shotgun (WGS) entry which is preliminary data.</text>
</comment>